<evidence type="ECO:0000256" key="1">
    <source>
        <dbReference type="ARBA" id="ARBA00022553"/>
    </source>
</evidence>
<accession>A0ABT0M1T1</accession>
<evidence type="ECO:0000256" key="3">
    <source>
        <dbReference type="PROSITE-ProRule" id="PRU00169"/>
    </source>
</evidence>
<dbReference type="PRINTS" id="PR00038">
    <property type="entry name" value="HTHLUXR"/>
</dbReference>
<dbReference type="PROSITE" id="PS50110">
    <property type="entry name" value="RESPONSE_REGULATORY"/>
    <property type="match status" value="1"/>
</dbReference>
<evidence type="ECO:0000259" key="4">
    <source>
        <dbReference type="PROSITE" id="PS50043"/>
    </source>
</evidence>
<dbReference type="SMART" id="SM00421">
    <property type="entry name" value="HTH_LUXR"/>
    <property type="match status" value="1"/>
</dbReference>
<dbReference type="EMBL" id="JALZWP010000007">
    <property type="protein sequence ID" value="MCL1628816.1"/>
    <property type="molecule type" value="Genomic_DNA"/>
</dbReference>
<dbReference type="PROSITE" id="PS50043">
    <property type="entry name" value="HTH_LUXR_2"/>
    <property type="match status" value="1"/>
</dbReference>
<dbReference type="SMART" id="SM00448">
    <property type="entry name" value="REC"/>
    <property type="match status" value="1"/>
</dbReference>
<evidence type="ECO:0000256" key="2">
    <source>
        <dbReference type="ARBA" id="ARBA00023125"/>
    </source>
</evidence>
<dbReference type="InterPro" id="IPR036388">
    <property type="entry name" value="WH-like_DNA-bd_sf"/>
</dbReference>
<dbReference type="Proteomes" id="UP001202550">
    <property type="component" value="Unassembled WGS sequence"/>
</dbReference>
<dbReference type="InterPro" id="IPR058245">
    <property type="entry name" value="NreC/VraR/RcsB-like_REC"/>
</dbReference>
<dbReference type="CDD" id="cd17535">
    <property type="entry name" value="REC_NarL-like"/>
    <property type="match status" value="1"/>
</dbReference>
<dbReference type="InterPro" id="IPR011006">
    <property type="entry name" value="CheY-like_superfamily"/>
</dbReference>
<dbReference type="InterPro" id="IPR001789">
    <property type="entry name" value="Sig_transdc_resp-reg_receiver"/>
</dbReference>
<name>A0ABT0M1T1_9RHOB</name>
<comment type="caution">
    <text evidence="6">The sequence shown here is derived from an EMBL/GenBank/DDBJ whole genome shotgun (WGS) entry which is preliminary data.</text>
</comment>
<keyword evidence="2" id="KW-0238">DNA-binding</keyword>
<dbReference type="InterPro" id="IPR016032">
    <property type="entry name" value="Sig_transdc_resp-reg_C-effctor"/>
</dbReference>
<dbReference type="InterPro" id="IPR051015">
    <property type="entry name" value="EvgA-like"/>
</dbReference>
<evidence type="ECO:0000313" key="6">
    <source>
        <dbReference type="EMBL" id="MCL1628816.1"/>
    </source>
</evidence>
<dbReference type="PANTHER" id="PTHR45566">
    <property type="entry name" value="HTH-TYPE TRANSCRIPTIONAL REGULATOR YHJB-RELATED"/>
    <property type="match status" value="1"/>
</dbReference>
<organism evidence="6 7">
    <name type="scientific">Roseinatronobacter domitianus</name>
    <dbReference type="NCBI Taxonomy" id="2940293"/>
    <lineage>
        <taxon>Bacteria</taxon>
        <taxon>Pseudomonadati</taxon>
        <taxon>Pseudomonadota</taxon>
        <taxon>Alphaproteobacteria</taxon>
        <taxon>Rhodobacterales</taxon>
        <taxon>Paracoccaceae</taxon>
        <taxon>Roseinatronobacter</taxon>
    </lineage>
</organism>
<feature type="modified residue" description="4-aspartylphosphate" evidence="3">
    <location>
        <position position="53"/>
    </location>
</feature>
<dbReference type="Pfam" id="PF00072">
    <property type="entry name" value="Response_reg"/>
    <property type="match status" value="1"/>
</dbReference>
<dbReference type="Gene3D" id="3.40.50.2300">
    <property type="match status" value="1"/>
</dbReference>
<proteinExistence type="predicted"/>
<sequence>MRLLIADDHELLRDTLRSFLQQQDGLEIWTVGDLMEAVAKLDEGARYDLILLDYTMPGMNGLEGLKFLLERPDTPPVALISGIAEPDVAFRAMQLGAQGFLQKTMPARSLLNAIRFMAEGERFMPVEVALAAVGGLVAPERPATNRPDVSLTPRETEVLAALCRGLTNKEIARSMDLSEPTIKLHVKTLYRRLGATNRTQAAMIARNMGLS</sequence>
<reference evidence="6 7" key="1">
    <citation type="submission" date="2022-05" db="EMBL/GenBank/DDBJ databases">
        <title>Seasonal and diel survey of microbial diversity of the Tyrrhenian coast.</title>
        <authorList>
            <person name="Gattoni G."/>
            <person name="Corral P."/>
        </authorList>
    </citation>
    <scope>NUCLEOTIDE SEQUENCE [LARGE SCALE GENOMIC DNA]</scope>
    <source>
        <strain evidence="6 7">V10</strain>
    </source>
</reference>
<evidence type="ECO:0000313" key="7">
    <source>
        <dbReference type="Proteomes" id="UP001202550"/>
    </source>
</evidence>
<dbReference type="SUPFAM" id="SSF52172">
    <property type="entry name" value="CheY-like"/>
    <property type="match status" value="1"/>
</dbReference>
<dbReference type="Pfam" id="PF00196">
    <property type="entry name" value="GerE"/>
    <property type="match status" value="1"/>
</dbReference>
<gene>
    <name evidence="6" type="ORF">M3N55_08735</name>
</gene>
<feature type="domain" description="Response regulatory" evidence="5">
    <location>
        <begin position="2"/>
        <end position="118"/>
    </location>
</feature>
<dbReference type="SUPFAM" id="SSF46894">
    <property type="entry name" value="C-terminal effector domain of the bipartite response regulators"/>
    <property type="match status" value="1"/>
</dbReference>
<protein>
    <submittedName>
        <fullName evidence="6">Response regulator transcription factor</fullName>
    </submittedName>
</protein>
<dbReference type="PANTHER" id="PTHR45566:SF2">
    <property type="entry name" value="NARL SUBFAMILY"/>
    <property type="match status" value="1"/>
</dbReference>
<evidence type="ECO:0000259" key="5">
    <source>
        <dbReference type="PROSITE" id="PS50110"/>
    </source>
</evidence>
<keyword evidence="7" id="KW-1185">Reference proteome</keyword>
<dbReference type="CDD" id="cd06170">
    <property type="entry name" value="LuxR_C_like"/>
    <property type="match status" value="1"/>
</dbReference>
<dbReference type="InterPro" id="IPR000792">
    <property type="entry name" value="Tscrpt_reg_LuxR_C"/>
</dbReference>
<feature type="domain" description="HTH luxR-type" evidence="4">
    <location>
        <begin position="144"/>
        <end position="209"/>
    </location>
</feature>
<dbReference type="Gene3D" id="1.10.10.10">
    <property type="entry name" value="Winged helix-like DNA-binding domain superfamily/Winged helix DNA-binding domain"/>
    <property type="match status" value="1"/>
</dbReference>
<keyword evidence="1 3" id="KW-0597">Phosphoprotein</keyword>